<dbReference type="InterPro" id="IPR050833">
    <property type="entry name" value="Poly_Biosynth_Transport"/>
</dbReference>
<dbReference type="EMBL" id="VVIQ01000014">
    <property type="protein sequence ID" value="MUL28760.1"/>
    <property type="molecule type" value="Genomic_DNA"/>
</dbReference>
<feature type="transmembrane region" description="Helical" evidence="6">
    <location>
        <begin position="432"/>
        <end position="450"/>
    </location>
</feature>
<dbReference type="RefSeq" id="WP_155716604.1">
    <property type="nucleotide sequence ID" value="NZ_VVIQ01000014.1"/>
</dbReference>
<dbReference type="GO" id="GO:0005886">
    <property type="term" value="C:plasma membrane"/>
    <property type="evidence" value="ECO:0007669"/>
    <property type="project" value="UniProtKB-SubCell"/>
</dbReference>
<evidence type="ECO:0000256" key="1">
    <source>
        <dbReference type="ARBA" id="ARBA00004651"/>
    </source>
</evidence>
<sequence>MKKSTNTDGYLHVLKYISLFGGVQGLNVLIGVIRNKIVALLLGPQGVGLISLFNSSIRLVSDSTNFGIAISAVRNLSSDYDNGEDERLQADIRIVRSWSLLTAVLGMVVCIALSPLLSHYSFSWNGYTFDFILLSPIIALTAITNGEMAILKAVRRLRQLAELSVYNVLGTSLLTIPLYYFFGERAIVPSLLLAAVVQVVLTLSASWRLYPFKLSFSRSDLSAGFGMIRLGVAFVLAGVLGSGADFIIRSYLNNVANTATVGFYNAAYMMTMVYAGMIFSAMETDYFPRLSGVNQLSFTFRQTVNRQIEVTLLLVSPLLALFLLLLPQLLEVLYSGRFLPALGMAQVLVLAMYVRAVRLPMEYISLAKGASRAYLILESTYDLLLVALLLTCFNKWGITGAGIGIALAGTLHLLIVYVYMARKYRYRLSADVVKLAAFQFTLGILTFFCVRSELWQWRWCVASGLCLVSAIASVRVLRSKTDQQWNSLRNKIKDKFIRHDKG</sequence>
<proteinExistence type="predicted"/>
<dbReference type="Proteomes" id="UP000482295">
    <property type="component" value="Unassembled WGS sequence"/>
</dbReference>
<reference evidence="7 8" key="1">
    <citation type="submission" date="2019-09" db="EMBL/GenBank/DDBJ databases">
        <title>Prevotella A2879 sp. nov., isolated from an abscess of a patient.</title>
        <authorList>
            <person name="Buhl M."/>
            <person name="Oberhettinger P."/>
        </authorList>
    </citation>
    <scope>NUCLEOTIDE SEQUENCE [LARGE SCALE GENOMIC DNA]</scope>
    <source>
        <strain evidence="7 8">A2879</strain>
    </source>
</reference>
<feature type="transmembrane region" description="Helical" evidence="6">
    <location>
        <begin position="13"/>
        <end position="33"/>
    </location>
</feature>
<accession>A0A7C9MEF3</accession>
<feature type="transmembrane region" description="Helical" evidence="6">
    <location>
        <begin position="163"/>
        <end position="182"/>
    </location>
</feature>
<protein>
    <submittedName>
        <fullName evidence="7">Oligosaccharide flippase family protein</fullName>
    </submittedName>
</protein>
<comment type="subcellular location">
    <subcellularLocation>
        <location evidence="1">Cell membrane</location>
        <topology evidence="1">Multi-pass membrane protein</topology>
    </subcellularLocation>
</comment>
<evidence type="ECO:0000256" key="3">
    <source>
        <dbReference type="ARBA" id="ARBA00022692"/>
    </source>
</evidence>
<organism evidence="7 8">
    <name type="scientific">Prevotella vespertina</name>
    <dbReference type="NCBI Taxonomy" id="2608404"/>
    <lineage>
        <taxon>Bacteria</taxon>
        <taxon>Pseudomonadati</taxon>
        <taxon>Bacteroidota</taxon>
        <taxon>Bacteroidia</taxon>
        <taxon>Bacteroidales</taxon>
        <taxon>Prevotellaceae</taxon>
        <taxon>Prevotella</taxon>
    </lineage>
</organism>
<feature type="transmembrane region" description="Helical" evidence="6">
    <location>
        <begin position="369"/>
        <end position="390"/>
    </location>
</feature>
<dbReference type="PANTHER" id="PTHR30250:SF11">
    <property type="entry name" value="O-ANTIGEN TRANSPORTER-RELATED"/>
    <property type="match status" value="1"/>
</dbReference>
<feature type="transmembrane region" description="Helical" evidence="6">
    <location>
        <begin position="396"/>
        <end position="420"/>
    </location>
</feature>
<feature type="transmembrane region" description="Helical" evidence="6">
    <location>
        <begin position="188"/>
        <end position="210"/>
    </location>
</feature>
<dbReference type="PANTHER" id="PTHR30250">
    <property type="entry name" value="PST FAMILY PREDICTED COLANIC ACID TRANSPORTER"/>
    <property type="match status" value="1"/>
</dbReference>
<keyword evidence="8" id="KW-1185">Reference proteome</keyword>
<dbReference type="AlphaFoldDB" id="A0A7C9MEF3"/>
<name>A0A7C9MEF3_9BACT</name>
<comment type="caution">
    <text evidence="7">The sequence shown here is derived from an EMBL/GenBank/DDBJ whole genome shotgun (WGS) entry which is preliminary data.</text>
</comment>
<feature type="transmembrane region" description="Helical" evidence="6">
    <location>
        <begin position="230"/>
        <end position="248"/>
    </location>
</feature>
<keyword evidence="2" id="KW-1003">Cell membrane</keyword>
<feature type="transmembrane region" description="Helical" evidence="6">
    <location>
        <begin position="97"/>
        <end position="117"/>
    </location>
</feature>
<evidence type="ECO:0000256" key="5">
    <source>
        <dbReference type="ARBA" id="ARBA00023136"/>
    </source>
</evidence>
<keyword evidence="5 6" id="KW-0472">Membrane</keyword>
<feature type="transmembrane region" description="Helical" evidence="6">
    <location>
        <begin position="338"/>
        <end position="357"/>
    </location>
</feature>
<evidence type="ECO:0000313" key="8">
    <source>
        <dbReference type="Proteomes" id="UP000482295"/>
    </source>
</evidence>
<feature type="transmembrane region" description="Helical" evidence="6">
    <location>
        <begin position="308"/>
        <end position="326"/>
    </location>
</feature>
<feature type="transmembrane region" description="Helical" evidence="6">
    <location>
        <begin position="268"/>
        <end position="287"/>
    </location>
</feature>
<evidence type="ECO:0000256" key="2">
    <source>
        <dbReference type="ARBA" id="ARBA00022475"/>
    </source>
</evidence>
<keyword evidence="3 6" id="KW-0812">Transmembrane</keyword>
<evidence type="ECO:0000313" key="7">
    <source>
        <dbReference type="EMBL" id="MUL28760.1"/>
    </source>
</evidence>
<gene>
    <name evidence="7" type="ORF">F0475_10720</name>
</gene>
<evidence type="ECO:0000256" key="6">
    <source>
        <dbReference type="SAM" id="Phobius"/>
    </source>
</evidence>
<dbReference type="Pfam" id="PF13440">
    <property type="entry name" value="Polysacc_synt_3"/>
    <property type="match status" value="1"/>
</dbReference>
<feature type="transmembrane region" description="Helical" evidence="6">
    <location>
        <begin position="456"/>
        <end position="477"/>
    </location>
</feature>
<keyword evidence="4 6" id="KW-1133">Transmembrane helix</keyword>
<evidence type="ECO:0000256" key="4">
    <source>
        <dbReference type="ARBA" id="ARBA00022989"/>
    </source>
</evidence>
<feature type="transmembrane region" description="Helical" evidence="6">
    <location>
        <begin position="129"/>
        <end position="151"/>
    </location>
</feature>